<sequence length="390" mass="43118">MPAIHHCDLAIVGGGLAGGLLALALRKQRPDLNLRLIESGERLGGNHLWSFFASDIAPVDRWLVAPLISYGWAGYDVTFPGHGRTLKAPYYAIESERFDRVVRAAMPPESVMTGRKVLGASARAVVLADGDRVEAGGVIDCRGPADLSKLDLGWQKFLGRELALADLHPLKRPIVMDATVAQIDGYRFIYALPFAATRLFVEDTYYSDTPEIDADAMRQRIDTWLNARAIAVETVAREETGVLPVAMGGDFEEYWHSGGNRVAKAGMRAGLFHPVTGYSLPDAVRLARAVAEASNLDGTALHELTHGYARRQWQRRGFYRMLSAMLFRAAEPEERYRILERFYRLDAGLIARFYAGQSSLLDRARVLAGKPPVPIGRAWQAIRGMRGQAK</sequence>
<gene>
    <name evidence="3" type="primary">crtY</name>
    <name evidence="2" type="ORF">BRX40_04540</name>
    <name evidence="3" type="ORF">CA257_01470</name>
</gene>
<organism evidence="2 4">
    <name type="scientific">Sphingomonas koreensis</name>
    <dbReference type="NCBI Taxonomy" id="93064"/>
    <lineage>
        <taxon>Bacteria</taxon>
        <taxon>Pseudomonadati</taxon>
        <taxon>Pseudomonadota</taxon>
        <taxon>Alphaproteobacteria</taxon>
        <taxon>Sphingomonadales</taxon>
        <taxon>Sphingomonadaceae</taxon>
        <taxon>Sphingomonas</taxon>
    </lineage>
</organism>
<dbReference type="STRING" id="93064.BRX40_04540"/>
<dbReference type="GeneID" id="44131823"/>
<evidence type="ECO:0000313" key="3">
    <source>
        <dbReference type="EMBL" id="RSV08168.1"/>
    </source>
</evidence>
<dbReference type="GO" id="GO:0045436">
    <property type="term" value="F:lycopene beta cyclase activity"/>
    <property type="evidence" value="ECO:0007669"/>
    <property type="project" value="InterPro"/>
</dbReference>
<reference evidence="4" key="2">
    <citation type="submission" date="2016-12" db="EMBL/GenBank/DDBJ databases">
        <title>Whole genome sequencing of Sphingomonas sp. ABOJV.</title>
        <authorList>
            <person name="Conlan S."/>
            <person name="Thomas P.J."/>
            <person name="Mullikin J."/>
            <person name="Palmore T.N."/>
            <person name="Frank K.M."/>
            <person name="Segre J.A."/>
        </authorList>
    </citation>
    <scope>NUCLEOTIDE SEQUENCE [LARGE SCALE GENOMIC DNA]</scope>
    <source>
        <strain evidence="4">ABOJV</strain>
    </source>
</reference>
<dbReference type="AlphaFoldDB" id="A0A1L6J7I6"/>
<dbReference type="NCBIfam" id="TIGR01789">
    <property type="entry name" value="lycopene_cycl"/>
    <property type="match status" value="1"/>
</dbReference>
<dbReference type="InterPro" id="IPR010108">
    <property type="entry name" value="Lycopene_cyclase_b/e"/>
</dbReference>
<evidence type="ECO:0000256" key="1">
    <source>
        <dbReference type="ARBA" id="ARBA00006599"/>
    </source>
</evidence>
<accession>A0A1L6J7I6</accession>
<name>A0A1L6J7I6_9SPHN</name>
<keyword evidence="4" id="KW-1185">Reference proteome</keyword>
<evidence type="ECO:0000313" key="5">
    <source>
        <dbReference type="Proteomes" id="UP000286681"/>
    </source>
</evidence>
<dbReference type="GO" id="GO:0016117">
    <property type="term" value="P:carotenoid biosynthetic process"/>
    <property type="evidence" value="ECO:0007669"/>
    <property type="project" value="InterPro"/>
</dbReference>
<reference evidence="3 5" key="3">
    <citation type="submission" date="2018-07" db="EMBL/GenBank/DDBJ databases">
        <title>Genomic and Epidemiologic Investigation of an Indolent Hospital Outbreak.</title>
        <authorList>
            <person name="Johnson R.C."/>
            <person name="Deming C."/>
            <person name="Conlan S."/>
            <person name="Zellmer C.J."/>
            <person name="Michelin A.V."/>
            <person name="Lee-Lin S."/>
            <person name="Thomas P.J."/>
            <person name="Park M."/>
            <person name="Weingarten R.A."/>
            <person name="Less J."/>
            <person name="Dekker J.P."/>
            <person name="Frank K.M."/>
            <person name="Musser K.A."/>
            <person name="Mcquiston J.R."/>
            <person name="Henderson D.K."/>
            <person name="Lau A.F."/>
            <person name="Palmore T.N."/>
            <person name="Segre J.A."/>
        </authorList>
    </citation>
    <scope>NUCLEOTIDE SEQUENCE [LARGE SCALE GENOMIC DNA]</scope>
    <source>
        <strain evidence="3 5">SK-NIH.Env10_0317</strain>
    </source>
</reference>
<dbReference type="NCBIfam" id="TIGR01790">
    <property type="entry name" value="carotene-cycl"/>
    <property type="match status" value="1"/>
</dbReference>
<dbReference type="InterPro" id="IPR008461">
    <property type="entry name" value="CrtY"/>
</dbReference>
<dbReference type="EMBL" id="CP018820">
    <property type="protein sequence ID" value="APR51797.1"/>
    <property type="molecule type" value="Genomic_DNA"/>
</dbReference>
<dbReference type="OrthoDB" id="5793379at2"/>
<proteinExistence type="inferred from homology"/>
<evidence type="ECO:0000313" key="4">
    <source>
        <dbReference type="Proteomes" id="UP000185161"/>
    </source>
</evidence>
<dbReference type="InterPro" id="IPR036188">
    <property type="entry name" value="FAD/NAD-bd_sf"/>
</dbReference>
<dbReference type="Pfam" id="PF05834">
    <property type="entry name" value="Lycopene_cycl"/>
    <property type="match status" value="1"/>
</dbReference>
<dbReference type="RefSeq" id="WP_075150803.1">
    <property type="nucleotide sequence ID" value="NZ_CP018820.1"/>
</dbReference>
<dbReference type="Proteomes" id="UP000185161">
    <property type="component" value="Chromosome"/>
</dbReference>
<protein>
    <submittedName>
        <fullName evidence="2">Lycopene cyclase</fullName>
    </submittedName>
</protein>
<dbReference type="SUPFAM" id="SSF51905">
    <property type="entry name" value="FAD/NAD(P)-binding domain"/>
    <property type="match status" value="1"/>
</dbReference>
<comment type="similarity">
    <text evidence="1">Belongs to the lycopene cyclase family.</text>
</comment>
<dbReference type="KEGG" id="skr:BRX40_04540"/>
<dbReference type="EMBL" id="QQWO01000001">
    <property type="protein sequence ID" value="RSV08168.1"/>
    <property type="molecule type" value="Genomic_DNA"/>
</dbReference>
<dbReference type="Gene3D" id="3.50.50.60">
    <property type="entry name" value="FAD/NAD(P)-binding domain"/>
    <property type="match status" value="1"/>
</dbReference>
<dbReference type="Proteomes" id="UP000286681">
    <property type="component" value="Unassembled WGS sequence"/>
</dbReference>
<dbReference type="GO" id="GO:0016705">
    <property type="term" value="F:oxidoreductase activity, acting on paired donors, with incorporation or reduction of molecular oxygen"/>
    <property type="evidence" value="ECO:0007669"/>
    <property type="project" value="InterPro"/>
</dbReference>
<evidence type="ECO:0000313" key="2">
    <source>
        <dbReference type="EMBL" id="APR51797.1"/>
    </source>
</evidence>
<reference evidence="2" key="1">
    <citation type="submission" date="2016-12" db="EMBL/GenBank/DDBJ databases">
        <title>Whole genome sequencing of Sphingomonas koreensis.</title>
        <authorList>
            <person name="Conlan S."/>
            <person name="Thomas P.J."/>
            <person name="Mullikin J."/>
            <person name="Palmore T.N."/>
            <person name="Frank K.M."/>
            <person name="Segre J.A."/>
        </authorList>
    </citation>
    <scope>NUCLEOTIDE SEQUENCE</scope>
    <source>
        <strain evidence="2">ABOJV</strain>
    </source>
</reference>